<feature type="domain" description="Hint" evidence="2">
    <location>
        <begin position="86"/>
        <end position="193"/>
    </location>
</feature>
<gene>
    <name evidence="3" type="ORF">M513_01262</name>
    <name evidence="4" type="ORF">M514_01262</name>
</gene>
<keyword evidence="1" id="KW-0812">Transmembrane</keyword>
<dbReference type="InterPro" id="IPR050387">
    <property type="entry name" value="Hedgehog_Signaling"/>
</dbReference>
<reference evidence="3 5" key="1">
    <citation type="journal article" date="2014" name="Nat. Genet.">
        <title>Genome and transcriptome of the porcine whipworm Trichuris suis.</title>
        <authorList>
            <person name="Jex A.R."/>
            <person name="Nejsum P."/>
            <person name="Schwarz E.M."/>
            <person name="Hu L."/>
            <person name="Young N.D."/>
            <person name="Hall R.S."/>
            <person name="Korhonen P.K."/>
            <person name="Liao S."/>
            <person name="Thamsborg S."/>
            <person name="Xia J."/>
            <person name="Xu P."/>
            <person name="Wang S."/>
            <person name="Scheerlinck J.P."/>
            <person name="Hofmann A."/>
            <person name="Sternberg P.W."/>
            <person name="Wang J."/>
            <person name="Gasser R.B."/>
        </authorList>
    </citation>
    <scope>NUCLEOTIDE SEQUENCE [LARGE SCALE GENOMIC DNA]</scope>
    <source>
        <strain evidence="4">DCEP-RM93F</strain>
        <strain evidence="3">DCEP-RM93M</strain>
    </source>
</reference>
<evidence type="ECO:0000259" key="2">
    <source>
        <dbReference type="SMART" id="SM00306"/>
    </source>
</evidence>
<dbReference type="Proteomes" id="UP000030764">
    <property type="component" value="Unassembled WGS sequence"/>
</dbReference>
<dbReference type="SMART" id="SM00306">
    <property type="entry name" value="HintN"/>
    <property type="match status" value="1"/>
</dbReference>
<sequence>MRQLFSESERNRSSSEAFSFANTPYMRTTSKRWRLAAIIAIGALFLTVVILAAVLGYFINTSISRESEADKKPSPAPQETDNSTIPGCFPAGSMLVTRSGRIPIEHLQIGDEVADITSQGQLVYSKVYAWLRKDNLYHTFVRLTTVNGGQSLLTPNHLIFRGFGNNACTECPGKHEVVLANHIKVGDTIFLLDKIEMVCQCATVATVELLTAKGAYAPATMSGSLLVDNTLVSCYTSYWFFDLVGHYFADRVIFAPLKIFYAVITNLLQAETSAETLEVFMHAKEGALWYVDLWKIFRSAVA</sequence>
<evidence type="ECO:0000256" key="1">
    <source>
        <dbReference type="SAM" id="Phobius"/>
    </source>
</evidence>
<evidence type="ECO:0000313" key="3">
    <source>
        <dbReference type="EMBL" id="KFD58029.1"/>
    </source>
</evidence>
<name>A0A085MLD3_9BILA</name>
<protein>
    <recommendedName>
        <fullName evidence="2">Hint domain-containing protein</fullName>
    </recommendedName>
</protein>
<evidence type="ECO:0000313" key="5">
    <source>
        <dbReference type="Proteomes" id="UP000030764"/>
    </source>
</evidence>
<dbReference type="Pfam" id="PF01079">
    <property type="entry name" value="Hint"/>
    <property type="match status" value="1"/>
</dbReference>
<feature type="transmembrane region" description="Helical" evidence="1">
    <location>
        <begin position="35"/>
        <end position="59"/>
    </location>
</feature>
<keyword evidence="1" id="KW-0472">Membrane</keyword>
<dbReference type="InterPro" id="IPR036844">
    <property type="entry name" value="Hint_dom_sf"/>
</dbReference>
<dbReference type="PROSITE" id="PS50817">
    <property type="entry name" value="INTEIN_N_TER"/>
    <property type="match status" value="1"/>
</dbReference>
<dbReference type="CDD" id="cd00081">
    <property type="entry name" value="Hint"/>
    <property type="match status" value="1"/>
</dbReference>
<proteinExistence type="predicted"/>
<evidence type="ECO:0000313" key="4">
    <source>
        <dbReference type="EMBL" id="KFD70787.1"/>
    </source>
</evidence>
<dbReference type="InterPro" id="IPR001767">
    <property type="entry name" value="Hedgehog_Hint"/>
</dbReference>
<dbReference type="PANTHER" id="PTHR11889">
    <property type="entry name" value="HEDGEHOG"/>
    <property type="match status" value="1"/>
</dbReference>
<dbReference type="SUPFAM" id="SSF51294">
    <property type="entry name" value="Hedgehog/intein (Hint) domain"/>
    <property type="match status" value="1"/>
</dbReference>
<dbReference type="EMBL" id="KL363186">
    <property type="protein sequence ID" value="KFD58029.1"/>
    <property type="molecule type" value="Genomic_DNA"/>
</dbReference>
<dbReference type="InterPro" id="IPR006141">
    <property type="entry name" value="Intein_N"/>
</dbReference>
<keyword evidence="1" id="KW-1133">Transmembrane helix</keyword>
<dbReference type="AlphaFoldDB" id="A0A085MLD3"/>
<dbReference type="EMBL" id="KL367485">
    <property type="protein sequence ID" value="KFD70787.1"/>
    <property type="molecule type" value="Genomic_DNA"/>
</dbReference>
<organism evidence="3 5">
    <name type="scientific">Trichuris suis</name>
    <name type="common">pig whipworm</name>
    <dbReference type="NCBI Taxonomy" id="68888"/>
    <lineage>
        <taxon>Eukaryota</taxon>
        <taxon>Metazoa</taxon>
        <taxon>Ecdysozoa</taxon>
        <taxon>Nematoda</taxon>
        <taxon>Enoplea</taxon>
        <taxon>Dorylaimia</taxon>
        <taxon>Trichinellida</taxon>
        <taxon>Trichuridae</taxon>
        <taxon>Trichuris</taxon>
    </lineage>
</organism>
<keyword evidence="5" id="KW-1185">Reference proteome</keyword>
<dbReference type="GO" id="GO:0016540">
    <property type="term" value="P:protein autoprocessing"/>
    <property type="evidence" value="ECO:0007669"/>
    <property type="project" value="InterPro"/>
</dbReference>
<dbReference type="GO" id="GO:0016539">
    <property type="term" value="P:intein-mediated protein splicing"/>
    <property type="evidence" value="ECO:0007669"/>
    <property type="project" value="InterPro"/>
</dbReference>
<dbReference type="PANTHER" id="PTHR11889:SF31">
    <property type="entry name" value="PROTEIN HEDGEHOG"/>
    <property type="match status" value="1"/>
</dbReference>
<dbReference type="Gene3D" id="2.170.16.10">
    <property type="entry name" value="Hedgehog/Intein (Hint) domain"/>
    <property type="match status" value="1"/>
</dbReference>
<accession>A0A085MLD3</accession>
<dbReference type="InterPro" id="IPR003587">
    <property type="entry name" value="Hint_dom_N"/>
</dbReference>
<dbReference type="Proteomes" id="UP000030758">
    <property type="component" value="Unassembled WGS sequence"/>
</dbReference>